<organism evidence="1 2">
    <name type="scientific">Spongiibacter thalassae</name>
    <dbReference type="NCBI Taxonomy" id="2721624"/>
    <lineage>
        <taxon>Bacteria</taxon>
        <taxon>Pseudomonadati</taxon>
        <taxon>Pseudomonadota</taxon>
        <taxon>Gammaproteobacteria</taxon>
        <taxon>Cellvibrionales</taxon>
        <taxon>Spongiibacteraceae</taxon>
        <taxon>Spongiibacter</taxon>
    </lineage>
</organism>
<protein>
    <submittedName>
        <fullName evidence="1">Uncharacterized protein</fullName>
    </submittedName>
</protein>
<reference evidence="1 2" key="1">
    <citation type="submission" date="2020-04" db="EMBL/GenBank/DDBJ databases">
        <authorList>
            <person name="Yoon J."/>
        </authorList>
    </citation>
    <scope>NUCLEOTIDE SEQUENCE [LARGE SCALE GENOMIC DNA]</scope>
    <source>
        <strain evidence="1 2">KMU-166</strain>
    </source>
</reference>
<keyword evidence="2" id="KW-1185">Reference proteome</keyword>
<proteinExistence type="predicted"/>
<evidence type="ECO:0000313" key="1">
    <source>
        <dbReference type="EMBL" id="NKI18613.1"/>
    </source>
</evidence>
<dbReference type="RefSeq" id="WP_168451130.1">
    <property type="nucleotide sequence ID" value="NZ_JAAWWK010000005.1"/>
</dbReference>
<comment type="caution">
    <text evidence="1">The sequence shown here is derived from an EMBL/GenBank/DDBJ whole genome shotgun (WGS) entry which is preliminary data.</text>
</comment>
<sequence>MIAKLSQITGVMQSFLRSALNDNAAVIVLALSGDAMEWELGSPIFRRLVMGWKVMHQKQVAILVEKAAIASDEIKQDLALLASLGVLIAEYDGKAPYPGVCAPVQVGYRDGSSKTLLGDNLIAACPGSHFLASDEQSMWVTTDQFSGYRFQKIDAAQWQAQRNGAEVVEVHTELNGAARKMSSRFISLLEQKAPSFFKAVRDEKVSRLVYEDRYLKSPSSVIILAGMLRGFSLDENCAVEILTARATSDRIGRFNWHDWLDEEDQRVVTQAFLKLSLKDAEESGPKIQVSVADSVKELTHRRVLTLELTSGEKYTLAFDQGVGYWTTKSEYRYREFDFTDDPKAQITRMLEIGAACDVVNSGDWSTDITIYRSEDRKIS</sequence>
<dbReference type="Proteomes" id="UP000765845">
    <property type="component" value="Unassembled WGS sequence"/>
</dbReference>
<gene>
    <name evidence="1" type="ORF">HCU74_14445</name>
</gene>
<evidence type="ECO:0000313" key="2">
    <source>
        <dbReference type="Proteomes" id="UP000765845"/>
    </source>
</evidence>
<dbReference type="EMBL" id="JAAWWK010000005">
    <property type="protein sequence ID" value="NKI18613.1"/>
    <property type="molecule type" value="Genomic_DNA"/>
</dbReference>
<accession>A0ABX1GHG6</accession>
<name>A0ABX1GHG6_9GAMM</name>